<feature type="compositionally biased region" description="Basic and acidic residues" evidence="8">
    <location>
        <begin position="3677"/>
        <end position="3690"/>
    </location>
</feature>
<evidence type="ECO:0000256" key="1">
    <source>
        <dbReference type="ARBA" id="ARBA00000707"/>
    </source>
</evidence>
<feature type="compositionally biased region" description="Basic and acidic residues" evidence="8">
    <location>
        <begin position="746"/>
        <end position="760"/>
    </location>
</feature>
<dbReference type="RefSeq" id="XP_030854560.1">
    <property type="nucleotide sequence ID" value="XM_030998700.1"/>
</dbReference>
<feature type="region of interest" description="Disordered" evidence="8">
    <location>
        <begin position="1609"/>
        <end position="1635"/>
    </location>
</feature>
<sequence>MAGDNSADCYCGDILKLLDLSSHEKIELQKEHVWIVYNYTQAFLQRQCNCVFKEYKNFEQLNSLVQLVLRLAINIISSWHQSRENDEEEERKKEREVKSKDAEKKASESGQGTSDRKEDDVELPKAEDTRQEKCDETEKDKEKSNDGGMTEEGRTESEKREEEEETKDGKGDGMEEGMTTTEDGEDVAKEDARKMKRCRTPPEDSSRRAEDEDWTLEEKQRLLHLVAKVFHMTFPLYSAHKQYYHGVTDELSPQESEALGNYCDTNDLDVSLHLLRNVCFFCDSNGLVVMRQCFQQSTPETLPFSSAISMFTVVTNLRMWLHLHAVMQFVVPLRTHIIRYLCKLPDKELRGNGARHMADMMWSAIKEPVESPLCFDQDSLELAFKFFTSATLTMRLTGLGQITNQIHMFNEVYHNESVTDVENMGSELTKWLLEREIVEHIFGPNMHVEIIKQCQVILNFLASDGALTLKHLDTVWAAAQLKHSGRYVHDLFPHLIKHLESRPLLHLMQLVSKLHPSEHTEQTLYLSQVITKCVWDNALSTRAMAATTSHPRRLLPSVQVSPTTQDFPLLKSSLEKGRLPLSMGGNRNNSRTLEFQGIRPDEEESPCHRCLHCDQHADEEEHLDVVGLDPSHLEDHSSDVMCHHDLDDHRSVHSHSSKASHADSWRSEGEMAICHAHRKSSRHPSSLCASDQDDSDSIDSENEAMATSPDQTDSGSDGSEGSYEDKGVPLGSDFEDVSNGSDMEMEGDRERGVLRRDGNRHVLKQLAKTLRHSKDHHQHHMDTGSEQGGDSSDSSPGMEYKKVQGDLVLSPSDLNRSPVKLVHELPVRGKLPTIDESPESETHGLSHDSHQSEEYFHGPSGMDPEIYDCPRFLPRPRPIRRPMMMNLIYPQHHHHDDDDEDDDEEGGGSCSSSQASAKSDKNMADFDGEDDEEDESSSVCEDALAQLSAQLSQFDQHQDHGHHRHHHHHHHHHPHRLQAHVKGRQRPIANVSPVQRNRLSSSCSTHGEDDDEDGQIIPFEDFSFEDVCKQSHTLLWDLVQDESAVHLGDGLSSEAEKLLCSLVCVFPEREIRMRFVEGCLENLKQHRSVVVSLRLIPKLFASFQQYRNNYNTHWITMWAERELGMMNLFFADLLHYTGQVRLAKKPEKQLYSHKTEIQTRLQFLTCVFSTGGSPDHFRLTLDQVDTLWSCLALDSDCSDEALNWFLQQANNKDQHALGLENFKHIFFHKMPQLEPDSISMTGLNLFQQLCSLARLASSASYNSPSVEMPGIDHLWKIALRAKNTDVSLSAIQYINSYYINAGNGTLEKEEEFIERCMESLSQASADLNSSLDASLLVLQRGLILLKTHLEAFRKRYAYHLRQWQLEGCGITSHQKHLLDSQAATIRVLCQIASLPDKFTLEMNVTDLVADLRAEVTHFCSDILKQQSTENNGQLAALYAATVPDEKGGGSEPQQQPQQQGEDQGLPTVIPGPVRMISAGHELIPDLDEKTLKEMSFSDARLVFVSFGAMRRERKREGADQPASCLPPPPREKLPMMLLLGEPHFSCLFHLLQQLNELKCDGKQEEESERDLESRAQMLSRNVWDLLMLLPTSPDVLNGFKTLPAIKPNTSKAKAEVSKTKDDGQNSSGTPSGGDLAPVKVDWGKLLTENKPHKLLYSLQIIEALGQPTKKQRSKSVASLGSSEHSASMAEVAAMKVKKSKSETNVYDMDSDVDVLSQRSWSTMFISCGGLKHLFGIFMSACLETREDKQWNFWQQECLASVLKLINEFAAEEALNEPSGDLDEVFDEPPSSSSSSSEEVPRKRARTAARARKDSTDSGRLAVRFSAIMQELLSQSGVLERLMGVLYLAASPGDSTLMQAGYWVVHYAMKLLVLWASTDSEVKMAIGQYDKLDQWLRRLILQTNEIYIRREVCDGLFRLCEGLDPSSQHFLWSLLRSLFTSLDTALNIQPKKGSDKSCDDSIPSCRDYFWLLCLLMDNLHWQGDSPHASGVGVGAGRIDPEKVNAELDSFTRLLSQKIESRPILEGRHSTVEDLALAGLIKLCTAAVKHNPPFKFSEGGQKFVKTVFDCLFSLPTPGHQNLPKCKSRTSRLAGFDLLLELARECQANYTLLHKVMFQQHAPNTHPPYPWEYWPQDDSRSSCGYVGLTNLGATCYMASCMQQLFMMPEARAPILQAKVSEASKHASILSETQRMFAYLQESERKAYNPRSFCRVYTMDKQPLNTAEQKDMTEFFTDLISKMEEITPRLKNTVSSLFKGELTNNVVSLDCPHVSQTTEEFFTVRCQVADMKNLYESLDEVTVKDTLEGDNMYTCSQCGKKVRAEKRACFKTLPKILSFNTMRYTFNMVTMMKEKVNTHFSFPRQLDMSGYTEEALISKGRGSDVASTSSSQPPQSYLYELIGVTVHTGTADGGHYYSFIQDRVHRDQEEDRWFMFNDAEVKPFDPKQLPAECYGGEMTTKTYDSVTDKYMDFSFEKTHSAYMLFYKQCDPEEGDTKEKVKPLETTVDLSKEIAEWIWEDNTRYLQDSYIFDLNYMNFMWQVCNFLPATLPDPQEVQLIASKLTTSFMLETLIHSKEKPNTKQWMELMTNQFHTCPLACEWFLDYMATDDWWPQQILIKCPIQTCRQLFQRLCIHVIRQLREKHAPLYLHAVIEGNHDERDIQPDEIGNVSCVTRFIKKLLLVISVGVRPQCKHLTEYFSVLYDFAKIGEDEAQFLTSVEAISIMANFYLGTKAADYVEVISDDENDDEDDDDDVISLTEDKYKPTSLEKMISLIAYLVESSRTDRRLLLSHNDYAVLVGGKGFPFLFQQIRDNINLQQTRNLIFRLTRFQPKLAEQIISMIFNAISKLSPEAGIPFFKMLSLLVEPVPPGCTSFTPIILQRIWDISEYNPQQVLDWLAAQVPRNKLAHHWVLHHIDRWVEMFLIHQNNRVRNAAAFLLISLVPDPHFRQSFRSARSLHSPQREIRLAPESLIVLHQIYSLLLSLLPRAKHYVDVTAHGTSKLVAYFAVLNHCLISRAEKRMFSTHFMDLWNLYQPKLSEPPISCNHNKQALLQFWYNTCVDYPDNVELIITNPVVMKHIPYNYILADHDDQEVVVFNRIMLPAYYGLLRLCCHQSPQFARMLSTHQNMQWAFKYLTPHANQYPMVVEELFRMMKLFVTRRSDIDEEEEHITEFKKMTLLCYLECLERSSCWTTLISAFRLLIENDEDRSVVLSKQGLSRLADAFFTLHMMYHEATACHVACELVELLSTTTAVLRVAIQQQDLKEVKQSLLQFPERMDFAHKLLTLLNSYTPDNVRTECVGVLHSMVTLYPHDFVQRVVPLMHHAHRQFQQQSNISVVSSGPYFPRRMPKPLLNKTTLRAPRPELQMFLHPSQLETSHGADPEYDKTLLDFFGPYHNLVETLCYAAMHNKMLTEEIIGLSVLVAYEGIPLQLDWFAKFWKTIYHTQGSERDAIELLCSLQSFHDYVESVLLDERTFLNNVHVTSFFCIFFPRVYQHILCNNWDTVVKTICNNVLSEREDIAEYDRHQLAIAAYKLNGDLRALLQMFSVVLTQQLNPALVPALKHILEVCKKHQPGPAPRQPRPPVKKHRTSSSTSSSSSSSNSSSDEFEVEEPSRGESTEAGMAKETSCGEDEKSSKRKGNKDGKKKEVQMEEEEKEKKDAKPTQSTSSDDSIPSKRRRLSQDMKHPQKDQKGDSQTLKAGAVKVPKKESDIQDSDNTESRKAPIVKEVKSSKKRTASESLDGRVEDGEDDAKVPQSPDVPSGSPQPPLLSPRSPTEAPGPSAASPTGQSAAGPSTPARGQESRLVGPKPRKQDPIGAFIKSLELLISFLKDRSDSSPT</sequence>
<feature type="compositionally biased region" description="Basic residues" evidence="8">
    <location>
        <begin position="960"/>
        <end position="985"/>
    </location>
</feature>
<feature type="compositionally biased region" description="Low complexity" evidence="8">
    <location>
        <begin position="710"/>
        <end position="721"/>
    </location>
</feature>
<dbReference type="PROSITE" id="PS00973">
    <property type="entry name" value="USP_2"/>
    <property type="match status" value="1"/>
</dbReference>
<dbReference type="EC" id="3.4.19.12" evidence="3"/>
<dbReference type="GO" id="GO:0031647">
    <property type="term" value="P:regulation of protein stability"/>
    <property type="evidence" value="ECO:0000318"/>
    <property type="project" value="GO_Central"/>
</dbReference>
<dbReference type="SUPFAM" id="SSF54001">
    <property type="entry name" value="Cysteine proteinases"/>
    <property type="match status" value="1"/>
</dbReference>
<reference evidence="11" key="1">
    <citation type="submission" date="2015-02" db="EMBL/GenBank/DDBJ databases">
        <title>Genome sequencing for Strongylocentrotus purpuratus.</title>
        <authorList>
            <person name="Murali S."/>
            <person name="Liu Y."/>
            <person name="Vee V."/>
            <person name="English A."/>
            <person name="Wang M."/>
            <person name="Skinner E."/>
            <person name="Han Y."/>
            <person name="Muzny D.M."/>
            <person name="Worley K.C."/>
            <person name="Gibbs R.A."/>
        </authorList>
    </citation>
    <scope>NUCLEOTIDE SEQUENCE</scope>
</reference>
<evidence type="ECO:0000256" key="6">
    <source>
        <dbReference type="ARBA" id="ARBA00022801"/>
    </source>
</evidence>
<dbReference type="GO" id="GO:0005829">
    <property type="term" value="C:cytosol"/>
    <property type="evidence" value="ECO:0000318"/>
    <property type="project" value="GO_Central"/>
</dbReference>
<dbReference type="Pfam" id="PF00443">
    <property type="entry name" value="UCH"/>
    <property type="match status" value="1"/>
</dbReference>
<evidence type="ECO:0000256" key="8">
    <source>
        <dbReference type="SAM" id="MobiDB-lite"/>
    </source>
</evidence>
<feature type="domain" description="USP" evidence="9">
    <location>
        <begin position="2143"/>
        <end position="2485"/>
    </location>
</feature>
<keyword evidence="11" id="KW-1185">Reference proteome</keyword>
<dbReference type="GeneID" id="585618"/>
<reference evidence="10" key="2">
    <citation type="submission" date="2021-01" db="UniProtKB">
        <authorList>
            <consortium name="EnsemblMetazoa"/>
        </authorList>
    </citation>
    <scope>IDENTIFICATION</scope>
</reference>
<feature type="region of interest" description="Disordered" evidence="8">
    <location>
        <begin position="3569"/>
        <end position="3812"/>
    </location>
</feature>
<protein>
    <recommendedName>
        <fullName evidence="3">ubiquitinyl hydrolase 1</fullName>
        <ecNumber evidence="3">3.4.19.12</ecNumber>
    </recommendedName>
</protein>
<evidence type="ECO:0000313" key="11">
    <source>
        <dbReference type="Proteomes" id="UP000007110"/>
    </source>
</evidence>
<keyword evidence="4" id="KW-0645">Protease</keyword>
<dbReference type="InterPro" id="IPR050164">
    <property type="entry name" value="Peptidase_C19"/>
</dbReference>
<dbReference type="GO" id="GO:0016579">
    <property type="term" value="P:protein deubiquitination"/>
    <property type="evidence" value="ECO:0007669"/>
    <property type="project" value="InterPro"/>
</dbReference>
<dbReference type="PROSITE" id="PS00972">
    <property type="entry name" value="USP_1"/>
    <property type="match status" value="1"/>
</dbReference>
<feature type="compositionally biased region" description="Polar residues" evidence="8">
    <location>
        <begin position="3781"/>
        <end position="3790"/>
    </location>
</feature>
<dbReference type="CTD" id="9736"/>
<feature type="compositionally biased region" description="Low complexity" evidence="8">
    <location>
        <begin position="1787"/>
        <end position="1797"/>
    </location>
</feature>
<evidence type="ECO:0000256" key="3">
    <source>
        <dbReference type="ARBA" id="ARBA00012759"/>
    </source>
</evidence>
<feature type="region of interest" description="Disordered" evidence="8">
    <location>
        <begin position="891"/>
        <end position="940"/>
    </location>
</feature>
<dbReference type="GO" id="GO:0009966">
    <property type="term" value="P:regulation of signal transduction"/>
    <property type="evidence" value="ECO:0007669"/>
    <property type="project" value="UniProtKB-ARBA"/>
</dbReference>
<dbReference type="PANTHER" id="PTHR24006">
    <property type="entry name" value="UBIQUITIN CARBOXYL-TERMINAL HYDROLASE"/>
    <property type="match status" value="1"/>
</dbReference>
<dbReference type="KEGG" id="spu:585618"/>
<feature type="compositionally biased region" description="Acidic residues" evidence="8">
    <location>
        <begin position="897"/>
        <end position="906"/>
    </location>
</feature>
<feature type="compositionally biased region" description="Basic and acidic residues" evidence="8">
    <location>
        <begin position="3715"/>
        <end position="3728"/>
    </location>
</feature>
<dbReference type="OrthoDB" id="289038at2759"/>
<dbReference type="EnsemblMetazoa" id="XM_030998700">
    <property type="protein sequence ID" value="XP_030854560"/>
    <property type="gene ID" value="LOC585618"/>
</dbReference>
<feature type="compositionally biased region" description="Basic residues" evidence="8">
    <location>
        <begin position="769"/>
        <end position="779"/>
    </location>
</feature>
<keyword evidence="6" id="KW-0378">Hydrolase</keyword>
<dbReference type="InterPro" id="IPR001394">
    <property type="entry name" value="Peptidase_C19_UCH"/>
</dbReference>
<feature type="region of interest" description="Disordered" evidence="8">
    <location>
        <begin position="830"/>
        <end position="869"/>
    </location>
</feature>
<evidence type="ECO:0000313" key="10">
    <source>
        <dbReference type="EnsemblMetazoa" id="XP_030854560"/>
    </source>
</evidence>
<feature type="region of interest" description="Disordered" evidence="8">
    <location>
        <begin position="81"/>
        <end position="214"/>
    </location>
</feature>
<feature type="compositionally biased region" description="Basic and acidic residues" evidence="8">
    <location>
        <begin position="3628"/>
        <end position="3659"/>
    </location>
</feature>
<feature type="compositionally biased region" description="Basic and acidic residues" evidence="8">
    <location>
        <begin position="114"/>
        <end position="160"/>
    </location>
</feature>
<dbReference type="InterPro" id="IPR038765">
    <property type="entry name" value="Papain-like_cys_pep_sf"/>
</dbReference>
<feature type="compositionally biased region" description="Acidic residues" evidence="8">
    <location>
        <begin position="691"/>
        <end position="702"/>
    </location>
</feature>
<dbReference type="PANTHER" id="PTHR24006:SF827">
    <property type="entry name" value="UBIQUITIN CARBOXYL-TERMINAL HYDROLASE 34"/>
    <property type="match status" value="1"/>
</dbReference>
<feature type="compositionally biased region" description="Basic and acidic residues" evidence="8">
    <location>
        <begin position="200"/>
        <end position="214"/>
    </location>
</feature>
<accession>A0A7M7PRP1</accession>
<name>A0A7M7PRP1_STRPU</name>
<dbReference type="PROSITE" id="PS50235">
    <property type="entry name" value="USP_3"/>
    <property type="match status" value="1"/>
</dbReference>
<evidence type="ECO:0000256" key="7">
    <source>
        <dbReference type="ARBA" id="ARBA00022807"/>
    </source>
</evidence>
<feature type="compositionally biased region" description="Basic and acidic residues" evidence="8">
    <location>
        <begin position="90"/>
        <end position="107"/>
    </location>
</feature>
<feature type="region of interest" description="Disordered" evidence="8">
    <location>
        <begin position="953"/>
        <end position="1011"/>
    </location>
</feature>
<feature type="compositionally biased region" description="Basic and acidic residues" evidence="8">
    <location>
        <begin position="1612"/>
        <end position="1623"/>
    </location>
</feature>
<dbReference type="OMA" id="FVAQCMN"/>
<keyword evidence="5" id="KW-0833">Ubl conjugation pathway</keyword>
<evidence type="ECO:0000259" key="9">
    <source>
        <dbReference type="PROSITE" id="PS50235"/>
    </source>
</evidence>
<evidence type="ECO:0000256" key="5">
    <source>
        <dbReference type="ARBA" id="ARBA00022786"/>
    </source>
</evidence>
<dbReference type="GO" id="GO:0005634">
    <property type="term" value="C:nucleus"/>
    <property type="evidence" value="ECO:0000318"/>
    <property type="project" value="GO_Central"/>
</dbReference>
<feature type="compositionally biased region" description="Polar residues" evidence="8">
    <location>
        <begin position="992"/>
        <end position="1005"/>
    </location>
</feature>
<dbReference type="FunFam" id="3.90.70.10:FF:000014">
    <property type="entry name" value="Ubiquitin carboxyl-terminal hydrolase 34"/>
    <property type="match status" value="1"/>
</dbReference>
<proteinExistence type="inferred from homology"/>
<feature type="region of interest" description="Disordered" evidence="8">
    <location>
        <begin position="1779"/>
        <end position="1814"/>
    </location>
</feature>
<feature type="compositionally biased region" description="Polar residues" evidence="8">
    <location>
        <begin position="3660"/>
        <end position="3669"/>
    </location>
</feature>
<comment type="catalytic activity">
    <reaction evidence="1">
        <text>Thiol-dependent hydrolysis of ester, thioester, amide, peptide and isopeptide bonds formed by the C-terminal Gly of ubiquitin (a 76-residue protein attached to proteins as an intracellular targeting signal).</text>
        <dbReference type="EC" id="3.4.19.12"/>
    </reaction>
</comment>
<dbReference type="GO" id="GO:0006508">
    <property type="term" value="P:proteolysis"/>
    <property type="evidence" value="ECO:0007669"/>
    <property type="project" value="UniProtKB-KW"/>
</dbReference>
<feature type="compositionally biased region" description="Low complexity" evidence="8">
    <location>
        <begin position="1451"/>
        <end position="1464"/>
    </location>
</feature>
<feature type="region of interest" description="Disordered" evidence="8">
    <location>
        <begin position="1443"/>
        <end position="1469"/>
    </location>
</feature>
<organism evidence="10 11">
    <name type="scientific">Strongylocentrotus purpuratus</name>
    <name type="common">Purple sea urchin</name>
    <dbReference type="NCBI Taxonomy" id="7668"/>
    <lineage>
        <taxon>Eukaryota</taxon>
        <taxon>Metazoa</taxon>
        <taxon>Echinodermata</taxon>
        <taxon>Eleutherozoa</taxon>
        <taxon>Echinozoa</taxon>
        <taxon>Echinoidea</taxon>
        <taxon>Euechinoidea</taxon>
        <taxon>Echinacea</taxon>
        <taxon>Camarodonta</taxon>
        <taxon>Echinidea</taxon>
        <taxon>Strongylocentrotidae</taxon>
        <taxon>Strongylocentrotus</taxon>
    </lineage>
</organism>
<feature type="region of interest" description="Disordered" evidence="8">
    <location>
        <begin position="676"/>
        <end position="799"/>
    </location>
</feature>
<feature type="compositionally biased region" description="Basic and acidic residues" evidence="8">
    <location>
        <begin position="840"/>
        <end position="856"/>
    </location>
</feature>
<dbReference type="CDD" id="cd02659">
    <property type="entry name" value="peptidase_C19C"/>
    <property type="match status" value="1"/>
</dbReference>
<keyword evidence="7" id="KW-0788">Thiol protease</keyword>
<dbReference type="Gene3D" id="3.90.70.10">
    <property type="entry name" value="Cysteine proteinases"/>
    <property type="match status" value="1"/>
</dbReference>
<feature type="compositionally biased region" description="Low complexity" evidence="8">
    <location>
        <begin position="3588"/>
        <end position="3602"/>
    </location>
</feature>
<feature type="compositionally biased region" description="Acidic residues" evidence="8">
    <location>
        <begin position="926"/>
        <end position="936"/>
    </location>
</feature>
<dbReference type="InterPro" id="IPR018200">
    <property type="entry name" value="USP_CS"/>
</dbReference>
<dbReference type="InterPro" id="IPR056850">
    <property type="entry name" value="ARM_UBP34_24_USP9X_Y"/>
</dbReference>
<comment type="similarity">
    <text evidence="2">Belongs to the peptidase C19 family.</text>
</comment>
<evidence type="ECO:0000256" key="4">
    <source>
        <dbReference type="ARBA" id="ARBA00022670"/>
    </source>
</evidence>
<dbReference type="Proteomes" id="UP000007110">
    <property type="component" value="Unassembled WGS sequence"/>
</dbReference>
<evidence type="ECO:0000256" key="2">
    <source>
        <dbReference type="ARBA" id="ARBA00009085"/>
    </source>
</evidence>
<feature type="compositionally biased region" description="Low complexity" evidence="8">
    <location>
        <begin position="784"/>
        <end position="795"/>
    </location>
</feature>
<dbReference type="InParanoid" id="A0A7M7PRP1"/>
<dbReference type="Pfam" id="PF25010">
    <property type="entry name" value="ARM_UBP24_USP9X-Y"/>
    <property type="match status" value="2"/>
</dbReference>
<dbReference type="GO" id="GO:0004843">
    <property type="term" value="F:cysteine-type deubiquitinase activity"/>
    <property type="evidence" value="ECO:0000318"/>
    <property type="project" value="GO_Central"/>
</dbReference>
<dbReference type="InterPro" id="IPR028889">
    <property type="entry name" value="USP"/>
</dbReference>